<dbReference type="Proteomes" id="UP001175000">
    <property type="component" value="Unassembled WGS sequence"/>
</dbReference>
<evidence type="ECO:0000313" key="2">
    <source>
        <dbReference type="Proteomes" id="UP001175000"/>
    </source>
</evidence>
<gene>
    <name evidence="1" type="ORF">B0T14DRAFT_524124</name>
</gene>
<sequence length="60" mass="6618">MPKRGADAAEMRASPESPPVLVPAIEVLNRRGEVPATLGCRPQLKSWAWFLPDPFFSRGL</sequence>
<organism evidence="1 2">
    <name type="scientific">Immersiella caudata</name>
    <dbReference type="NCBI Taxonomy" id="314043"/>
    <lineage>
        <taxon>Eukaryota</taxon>
        <taxon>Fungi</taxon>
        <taxon>Dikarya</taxon>
        <taxon>Ascomycota</taxon>
        <taxon>Pezizomycotina</taxon>
        <taxon>Sordariomycetes</taxon>
        <taxon>Sordariomycetidae</taxon>
        <taxon>Sordariales</taxon>
        <taxon>Lasiosphaeriaceae</taxon>
        <taxon>Immersiella</taxon>
    </lineage>
</organism>
<reference evidence="1" key="1">
    <citation type="submission" date="2023-06" db="EMBL/GenBank/DDBJ databases">
        <title>Genome-scale phylogeny and comparative genomics of the fungal order Sordariales.</title>
        <authorList>
            <consortium name="Lawrence Berkeley National Laboratory"/>
            <person name="Hensen N."/>
            <person name="Bonometti L."/>
            <person name="Westerberg I."/>
            <person name="Brannstrom I.O."/>
            <person name="Guillou S."/>
            <person name="Cros-Aarteil S."/>
            <person name="Calhoun S."/>
            <person name="Haridas S."/>
            <person name="Kuo A."/>
            <person name="Mondo S."/>
            <person name="Pangilinan J."/>
            <person name="Riley R."/>
            <person name="Labutti K."/>
            <person name="Andreopoulos B."/>
            <person name="Lipzen A."/>
            <person name="Chen C."/>
            <person name="Yanf M."/>
            <person name="Daum C."/>
            <person name="Ng V."/>
            <person name="Clum A."/>
            <person name="Steindorff A."/>
            <person name="Ohm R."/>
            <person name="Martin F."/>
            <person name="Silar P."/>
            <person name="Natvig D."/>
            <person name="Lalanne C."/>
            <person name="Gautier V."/>
            <person name="Ament-Velasquez S.L."/>
            <person name="Kruys A."/>
            <person name="Hutchinson M.I."/>
            <person name="Powell A.J."/>
            <person name="Barry K."/>
            <person name="Miller A.N."/>
            <person name="Grigoriev I.V."/>
            <person name="Debuchy R."/>
            <person name="Gladieux P."/>
            <person name="Thoren M.H."/>
            <person name="Johannesson H."/>
        </authorList>
    </citation>
    <scope>NUCLEOTIDE SEQUENCE</scope>
    <source>
        <strain evidence="1">CBS 606.72</strain>
    </source>
</reference>
<name>A0AA40BX40_9PEZI</name>
<evidence type="ECO:0000313" key="1">
    <source>
        <dbReference type="EMBL" id="KAK0616986.1"/>
    </source>
</evidence>
<protein>
    <submittedName>
        <fullName evidence="1">Uncharacterized protein</fullName>
    </submittedName>
</protein>
<dbReference type="AlphaFoldDB" id="A0AA40BX40"/>
<dbReference type="EMBL" id="JAULSU010000005">
    <property type="protein sequence ID" value="KAK0616986.1"/>
    <property type="molecule type" value="Genomic_DNA"/>
</dbReference>
<accession>A0AA40BX40</accession>
<keyword evidence="2" id="KW-1185">Reference proteome</keyword>
<proteinExistence type="predicted"/>
<comment type="caution">
    <text evidence="1">The sequence shown here is derived from an EMBL/GenBank/DDBJ whole genome shotgun (WGS) entry which is preliminary data.</text>
</comment>